<name>A0A369JW50_HYPMA</name>
<evidence type="ECO:0000259" key="3">
    <source>
        <dbReference type="SMART" id="SM00993"/>
    </source>
</evidence>
<dbReference type="EMBL" id="LUEZ02000042">
    <property type="protein sequence ID" value="RDB24605.1"/>
    <property type="molecule type" value="Genomic_DNA"/>
</dbReference>
<feature type="region of interest" description="Disordered" evidence="2">
    <location>
        <begin position="1"/>
        <end position="25"/>
    </location>
</feature>
<comment type="similarity">
    <text evidence="1">Belongs to the VPS72/YL1 family.</text>
</comment>
<reference evidence="4" key="1">
    <citation type="submission" date="2018-04" db="EMBL/GenBank/DDBJ databases">
        <title>Whole genome sequencing of Hypsizygus marmoreus.</title>
        <authorList>
            <person name="Choi I.-G."/>
            <person name="Min B."/>
            <person name="Kim J.-G."/>
            <person name="Kim S."/>
            <person name="Oh Y.-L."/>
            <person name="Kong W.-S."/>
            <person name="Park H."/>
            <person name="Jeong J."/>
            <person name="Song E.-S."/>
        </authorList>
    </citation>
    <scope>NUCLEOTIDE SEQUENCE [LARGE SCALE GENOMIC DNA]</scope>
    <source>
        <strain evidence="4">51987-8</strain>
    </source>
</reference>
<dbReference type="Pfam" id="PF05764">
    <property type="entry name" value="YL1"/>
    <property type="match status" value="1"/>
</dbReference>
<feature type="compositionally biased region" description="Acidic residues" evidence="2">
    <location>
        <begin position="50"/>
        <end position="74"/>
    </location>
</feature>
<comment type="caution">
    <text evidence="4">The sequence shown here is derived from an EMBL/GenBank/DDBJ whole genome shotgun (WGS) entry which is preliminary data.</text>
</comment>
<dbReference type="InParanoid" id="A0A369JW50"/>
<dbReference type="Proteomes" id="UP000076154">
    <property type="component" value="Unassembled WGS sequence"/>
</dbReference>
<accession>A0A369JW50</accession>
<gene>
    <name evidence="4" type="primary">YL-1</name>
    <name evidence="4" type="ORF">Hypma_008215</name>
</gene>
<feature type="compositionally biased region" description="Low complexity" evidence="2">
    <location>
        <begin position="312"/>
        <end position="337"/>
    </location>
</feature>
<feature type="region of interest" description="Disordered" evidence="2">
    <location>
        <begin position="312"/>
        <end position="349"/>
    </location>
</feature>
<dbReference type="InterPro" id="IPR046757">
    <property type="entry name" value="YL1_N"/>
</dbReference>
<proteinExistence type="inferred from homology"/>
<evidence type="ECO:0000256" key="2">
    <source>
        <dbReference type="SAM" id="MobiDB-lite"/>
    </source>
</evidence>
<evidence type="ECO:0000313" key="4">
    <source>
        <dbReference type="EMBL" id="RDB24605.1"/>
    </source>
</evidence>
<feature type="compositionally biased region" description="Polar residues" evidence="2">
    <location>
        <begin position="112"/>
        <end position="123"/>
    </location>
</feature>
<dbReference type="OrthoDB" id="78296at2759"/>
<feature type="region of interest" description="Disordered" evidence="2">
    <location>
        <begin position="50"/>
        <end position="125"/>
    </location>
</feature>
<protein>
    <submittedName>
        <fullName evidence="4">Vacuolar protein sorting-associated protein 72</fullName>
    </submittedName>
</protein>
<evidence type="ECO:0000256" key="1">
    <source>
        <dbReference type="ARBA" id="ARBA00006832"/>
    </source>
</evidence>
<evidence type="ECO:0000313" key="5">
    <source>
        <dbReference type="Proteomes" id="UP000076154"/>
    </source>
</evidence>
<sequence length="493" mass="54657">MDDTAMAGPEELLATRRSRRSTAGNRMEAALAEMALDIVVESVEDDVDFVNDKDEEDVFGSDFESTDEEADREAEETGDKDVQEEERRARKEARSRVEKATAAAHAKHKVTFNPQAQTVASTTKLKESKRRVSLGIAVNAETGEVLPVEKSSPRKKRHSLRKHTILNTSATVKRMKYSEEKKAATPKKAKIESKTYTQAELIARALDNEEGNIVQHRDYLKIEEEKRKRARLVRATVEGPLIRWISKGEEIKVIVPPPPAPSFPPRTPYVYGSYNTAGSTAYGQGVPYIYQTGAPSQVPAGVYTSYTPPAYTPQASTSASTPTPVSFAASSSATQASPTPPAQYQPTSYNPYLSQLQANAAMWTPPPPPQPTERIEKVAKNYVVHEVAQHEGVGKAPWHETMAAMFGDHVKWDELKVYVGKGRPLSRPKQLCPITGKQAKYLDPRTGVPYADVRAYEVLTGILRHEFIWSSALGCYVGKEERAWEADVMVRAR</sequence>
<dbReference type="InterPro" id="IPR013272">
    <property type="entry name" value="Vps72/YL1_C"/>
</dbReference>
<dbReference type="AlphaFoldDB" id="A0A369JW50"/>
<dbReference type="PANTHER" id="PTHR13275">
    <property type="entry name" value="YL-1 PROTEIN TRANSCRIPTION FACTOR-LIKE 1"/>
    <property type="match status" value="1"/>
</dbReference>
<dbReference type="FunCoup" id="A0A369JW50">
    <property type="interactions" value="440"/>
</dbReference>
<feature type="compositionally biased region" description="Basic and acidic residues" evidence="2">
    <location>
        <begin position="75"/>
        <end position="99"/>
    </location>
</feature>
<feature type="domain" description="Vps72/YL1 C-terminal" evidence="3">
    <location>
        <begin position="430"/>
        <end position="459"/>
    </location>
</feature>
<dbReference type="PANTHER" id="PTHR13275:SF4">
    <property type="entry name" value="VACUOLAR PROTEIN SORTING-ASSOCIATED PROTEIN 72 HOMOLOG"/>
    <property type="match status" value="1"/>
</dbReference>
<keyword evidence="5" id="KW-1185">Reference proteome</keyword>
<dbReference type="SMART" id="SM00993">
    <property type="entry name" value="YL1_C"/>
    <property type="match status" value="1"/>
</dbReference>
<dbReference type="GO" id="GO:0005634">
    <property type="term" value="C:nucleus"/>
    <property type="evidence" value="ECO:0007669"/>
    <property type="project" value="TreeGrafter"/>
</dbReference>
<dbReference type="STRING" id="39966.A0A369JW50"/>
<dbReference type="Pfam" id="PF08265">
    <property type="entry name" value="YL1_C"/>
    <property type="match status" value="1"/>
</dbReference>
<organism evidence="4 5">
    <name type="scientific">Hypsizygus marmoreus</name>
    <name type="common">White beech mushroom</name>
    <name type="synonym">Agaricus marmoreus</name>
    <dbReference type="NCBI Taxonomy" id="39966"/>
    <lineage>
        <taxon>Eukaryota</taxon>
        <taxon>Fungi</taxon>
        <taxon>Dikarya</taxon>
        <taxon>Basidiomycota</taxon>
        <taxon>Agaricomycotina</taxon>
        <taxon>Agaricomycetes</taxon>
        <taxon>Agaricomycetidae</taxon>
        <taxon>Agaricales</taxon>
        <taxon>Tricholomatineae</taxon>
        <taxon>Lyophyllaceae</taxon>
        <taxon>Hypsizygus</taxon>
    </lineage>
</organism>